<organism evidence="6 7">
    <name type="scientific">Coniophora puteana (strain RWD-64-598)</name>
    <name type="common">Brown rot fungus</name>
    <dbReference type="NCBI Taxonomy" id="741705"/>
    <lineage>
        <taxon>Eukaryota</taxon>
        <taxon>Fungi</taxon>
        <taxon>Dikarya</taxon>
        <taxon>Basidiomycota</taxon>
        <taxon>Agaricomycotina</taxon>
        <taxon>Agaricomycetes</taxon>
        <taxon>Agaricomycetidae</taxon>
        <taxon>Boletales</taxon>
        <taxon>Coniophorineae</taxon>
        <taxon>Coniophoraceae</taxon>
        <taxon>Coniophora</taxon>
    </lineage>
</organism>
<dbReference type="GeneID" id="19203542"/>
<dbReference type="InterPro" id="IPR015943">
    <property type="entry name" value="WD40/YVTN_repeat-like_dom_sf"/>
</dbReference>
<dbReference type="SMART" id="SM00320">
    <property type="entry name" value="WD40"/>
    <property type="match status" value="8"/>
</dbReference>
<protein>
    <submittedName>
        <fullName evidence="6">YVTN repeat-like/Quino protein amine dehydrogenase</fullName>
    </submittedName>
</protein>
<keyword evidence="7" id="KW-1185">Reference proteome</keyword>
<feature type="compositionally biased region" description="Basic and acidic residues" evidence="4">
    <location>
        <begin position="9"/>
        <end position="20"/>
    </location>
</feature>
<feature type="domain" description="Pyrrolo-quinoline quinone repeat" evidence="5">
    <location>
        <begin position="541"/>
        <end position="659"/>
    </location>
</feature>
<feature type="repeat" description="WD" evidence="3">
    <location>
        <begin position="16"/>
        <end position="57"/>
    </location>
</feature>
<gene>
    <name evidence="6" type="ORF">CONPUDRAFT_156201</name>
</gene>
<evidence type="ECO:0000259" key="5">
    <source>
        <dbReference type="Pfam" id="PF13360"/>
    </source>
</evidence>
<keyword evidence="2" id="KW-0677">Repeat</keyword>
<dbReference type="InterPro" id="IPR011047">
    <property type="entry name" value="Quinoprotein_ADH-like_sf"/>
</dbReference>
<sequence length="831" mass="91488">MSHVSRSSPPDDSRPFEGHTDSINAIGYSPDGQYLVTGSSDGTVCFWDPHTGTQRHQYMAAYPVLSLSFSLSGRQLAGISAQENLRVARVFVLDLSNDTAHGMKAEVDILYESDNTQVERSHMVTFSADERLVAVMLPTRIILQHARTGDEIMDVVRMEGNSRLESLLAFISDDNRLLYAYRDDLSDRNAPLKVHVFDLYTETGMELRLSLNPSLCLMPPIVCFPLANTIAGTLSQGGFQIWDIDRGEILHDPLLGHLDSTTSICFSLDGKWIIDGSEAKTVCVWDTSTGKRLLGPLRHPSQHSLKVIACSPLKDYIACVDVLDGVHLWNIASEKLVLSSVPKANDNPPLTMTGITESLHWLPDGSRFISSGPGDDHICTWDASTGKQVGKFLFHGGSRIGLSPNGELLAVGSTRMLGTVTLLDASTGEEHSPSLMEPGSATRKLEFSPDSSTLAILLSKSDTLRIMRDVLGKRKLDTARSSSEIVDVVFSPDGDQFAYATLSEGGVHICDSHTLQVTFRVAAKEALHNRFLSFSPDGVRLLESCNETGVTLWNLTTRERLLGIPGGRGYKRQAAFSPDGRSVVRNWSVNARDAGVEMFDATNGKRSWRTQEKQLVTALSIAPGGERIVVGFIGGMLKVYDAGTGEALLPKSNQDSSEEVSNERQARRVVGADFDDDSIMNMPATLSRPSRGRSESDRRGMHQQALNKGKGKQKVDNEEVKSGIVARFTSRFSRGASKPREPNEARRRWHRAIELVSVGRATNLPREIEISLSEEHAENLTLMFPPDLRHHHRRMPPLHVREVARQEVATILWTPCDSAFVFRVVATALSD</sequence>
<accession>A0A5M3MGL2</accession>
<evidence type="ECO:0000313" key="6">
    <source>
        <dbReference type="EMBL" id="EIW78197.1"/>
    </source>
</evidence>
<feature type="region of interest" description="Disordered" evidence="4">
    <location>
        <begin position="649"/>
        <end position="717"/>
    </location>
</feature>
<dbReference type="KEGG" id="cput:CONPUDRAFT_156201"/>
<dbReference type="Proteomes" id="UP000053558">
    <property type="component" value="Unassembled WGS sequence"/>
</dbReference>
<dbReference type="EMBL" id="JH711582">
    <property type="protein sequence ID" value="EIW78197.1"/>
    <property type="molecule type" value="Genomic_DNA"/>
</dbReference>
<keyword evidence="1 3" id="KW-0853">WD repeat</keyword>
<reference evidence="7" key="1">
    <citation type="journal article" date="2012" name="Science">
        <title>The Paleozoic origin of enzymatic lignin decomposition reconstructed from 31 fungal genomes.</title>
        <authorList>
            <person name="Floudas D."/>
            <person name="Binder M."/>
            <person name="Riley R."/>
            <person name="Barry K."/>
            <person name="Blanchette R.A."/>
            <person name="Henrissat B."/>
            <person name="Martinez A.T."/>
            <person name="Otillar R."/>
            <person name="Spatafora J.W."/>
            <person name="Yadav J.S."/>
            <person name="Aerts A."/>
            <person name="Benoit I."/>
            <person name="Boyd A."/>
            <person name="Carlson A."/>
            <person name="Copeland A."/>
            <person name="Coutinho P.M."/>
            <person name="de Vries R.P."/>
            <person name="Ferreira P."/>
            <person name="Findley K."/>
            <person name="Foster B."/>
            <person name="Gaskell J."/>
            <person name="Glotzer D."/>
            <person name="Gorecki P."/>
            <person name="Heitman J."/>
            <person name="Hesse C."/>
            <person name="Hori C."/>
            <person name="Igarashi K."/>
            <person name="Jurgens J.A."/>
            <person name="Kallen N."/>
            <person name="Kersten P."/>
            <person name="Kohler A."/>
            <person name="Kuees U."/>
            <person name="Kumar T.K.A."/>
            <person name="Kuo A."/>
            <person name="LaButti K."/>
            <person name="Larrondo L.F."/>
            <person name="Lindquist E."/>
            <person name="Ling A."/>
            <person name="Lombard V."/>
            <person name="Lucas S."/>
            <person name="Lundell T."/>
            <person name="Martin R."/>
            <person name="McLaughlin D.J."/>
            <person name="Morgenstern I."/>
            <person name="Morin E."/>
            <person name="Murat C."/>
            <person name="Nagy L.G."/>
            <person name="Nolan M."/>
            <person name="Ohm R.A."/>
            <person name="Patyshakuliyeva A."/>
            <person name="Rokas A."/>
            <person name="Ruiz-Duenas F.J."/>
            <person name="Sabat G."/>
            <person name="Salamov A."/>
            <person name="Samejima M."/>
            <person name="Schmutz J."/>
            <person name="Slot J.C."/>
            <person name="St John F."/>
            <person name="Stenlid J."/>
            <person name="Sun H."/>
            <person name="Sun S."/>
            <person name="Syed K."/>
            <person name="Tsang A."/>
            <person name="Wiebenga A."/>
            <person name="Young D."/>
            <person name="Pisabarro A."/>
            <person name="Eastwood D.C."/>
            <person name="Martin F."/>
            <person name="Cullen D."/>
            <person name="Grigoriev I.V."/>
            <person name="Hibbett D.S."/>
        </authorList>
    </citation>
    <scope>NUCLEOTIDE SEQUENCE [LARGE SCALE GENOMIC DNA]</scope>
    <source>
        <strain evidence="7">RWD-64-598 SS2</strain>
    </source>
</reference>
<feature type="region of interest" description="Disordered" evidence="4">
    <location>
        <begin position="1"/>
        <end position="22"/>
    </location>
</feature>
<dbReference type="RefSeq" id="XP_007771278.1">
    <property type="nucleotide sequence ID" value="XM_007773088.1"/>
</dbReference>
<dbReference type="PANTHER" id="PTHR19848">
    <property type="entry name" value="WD40 REPEAT PROTEIN"/>
    <property type="match status" value="1"/>
</dbReference>
<dbReference type="Gene3D" id="2.130.10.10">
    <property type="entry name" value="YVTN repeat-like/Quinoprotein amine dehydrogenase"/>
    <property type="match status" value="4"/>
</dbReference>
<dbReference type="PROSITE" id="PS50082">
    <property type="entry name" value="WD_REPEATS_2"/>
    <property type="match status" value="2"/>
</dbReference>
<dbReference type="PANTHER" id="PTHR19848:SF8">
    <property type="entry name" value="F-BOX AND WD REPEAT DOMAIN CONTAINING 7"/>
    <property type="match status" value="1"/>
</dbReference>
<dbReference type="InterPro" id="IPR002372">
    <property type="entry name" value="PQQ_rpt_dom"/>
</dbReference>
<evidence type="ECO:0000256" key="4">
    <source>
        <dbReference type="SAM" id="MobiDB-lite"/>
    </source>
</evidence>
<name>A0A5M3MGL2_CONPW</name>
<dbReference type="InterPro" id="IPR001680">
    <property type="entry name" value="WD40_rpt"/>
</dbReference>
<evidence type="ECO:0000256" key="2">
    <source>
        <dbReference type="ARBA" id="ARBA00022737"/>
    </source>
</evidence>
<comment type="caution">
    <text evidence="6">The sequence shown here is derived from an EMBL/GenBank/DDBJ whole genome shotgun (WGS) entry which is preliminary data.</text>
</comment>
<proteinExistence type="predicted"/>
<dbReference type="Pfam" id="PF00400">
    <property type="entry name" value="WD40"/>
    <property type="match status" value="2"/>
</dbReference>
<evidence type="ECO:0000256" key="3">
    <source>
        <dbReference type="PROSITE-ProRule" id="PRU00221"/>
    </source>
</evidence>
<dbReference type="GO" id="GO:0005730">
    <property type="term" value="C:nucleolus"/>
    <property type="evidence" value="ECO:0007669"/>
    <property type="project" value="TreeGrafter"/>
</dbReference>
<evidence type="ECO:0000313" key="7">
    <source>
        <dbReference type="Proteomes" id="UP000053558"/>
    </source>
</evidence>
<dbReference type="AlphaFoldDB" id="A0A5M3MGL2"/>
<dbReference type="PROSITE" id="PS50294">
    <property type="entry name" value="WD_REPEATS_REGION"/>
    <property type="match status" value="2"/>
</dbReference>
<evidence type="ECO:0000256" key="1">
    <source>
        <dbReference type="ARBA" id="ARBA00022574"/>
    </source>
</evidence>
<dbReference type="GO" id="GO:0000027">
    <property type="term" value="P:ribosomal large subunit assembly"/>
    <property type="evidence" value="ECO:0007669"/>
    <property type="project" value="TreeGrafter"/>
</dbReference>
<feature type="repeat" description="WD" evidence="3">
    <location>
        <begin position="254"/>
        <end position="295"/>
    </location>
</feature>
<dbReference type="SUPFAM" id="SSF101908">
    <property type="entry name" value="Putative isomerase YbhE"/>
    <property type="match status" value="1"/>
</dbReference>
<dbReference type="Pfam" id="PF13360">
    <property type="entry name" value="PQQ_2"/>
    <property type="match status" value="1"/>
</dbReference>
<dbReference type="SUPFAM" id="SSF50998">
    <property type="entry name" value="Quinoprotein alcohol dehydrogenase-like"/>
    <property type="match status" value="1"/>
</dbReference>